<accession>A0A9N9H9P6</accession>
<dbReference type="SUPFAM" id="SSF51294">
    <property type="entry name" value="Hedgehog/intein (Hint) domain"/>
    <property type="match status" value="1"/>
</dbReference>
<sequence length="211" mass="24705">MSWNDKVRMLVNRMGNRWAISPNSDIFPPGQQIHKECLKNLENIIYNLNGIYTNELLEETQKKQEELARIAREKQEKRQREYDEIKRKEGKAIAEAEYSKKKAEDDEIARIENEKQLKILENKLSELQKKLDDTSSSSGGCFWLETRVKLETGRIIRMSELQVGDRVLSNIRNGIEEFSDVYLIAHIGKLDYEEKFTKISFTKPNGYKGLF</sequence>
<dbReference type="Proteomes" id="UP000789375">
    <property type="component" value="Unassembled WGS sequence"/>
</dbReference>
<name>A0A9N9H9P6_FUNMO</name>
<dbReference type="Gene3D" id="2.170.16.10">
    <property type="entry name" value="Hedgehog/Intein (Hint) domain"/>
    <property type="match status" value="1"/>
</dbReference>
<evidence type="ECO:0000313" key="2">
    <source>
        <dbReference type="EMBL" id="CAG8667592.1"/>
    </source>
</evidence>
<dbReference type="InterPro" id="IPR036844">
    <property type="entry name" value="Hint_dom_sf"/>
</dbReference>
<dbReference type="AlphaFoldDB" id="A0A9N9H9P6"/>
<evidence type="ECO:0000313" key="3">
    <source>
        <dbReference type="Proteomes" id="UP000789375"/>
    </source>
</evidence>
<reference evidence="2" key="1">
    <citation type="submission" date="2021-06" db="EMBL/GenBank/DDBJ databases">
        <authorList>
            <person name="Kallberg Y."/>
            <person name="Tangrot J."/>
            <person name="Rosling A."/>
        </authorList>
    </citation>
    <scope>NUCLEOTIDE SEQUENCE</scope>
    <source>
        <strain evidence="2">87-6 pot B 2015</strain>
    </source>
</reference>
<dbReference type="EMBL" id="CAJVPP010005596">
    <property type="protein sequence ID" value="CAG8667592.1"/>
    <property type="molecule type" value="Genomic_DNA"/>
</dbReference>
<evidence type="ECO:0000256" key="1">
    <source>
        <dbReference type="SAM" id="Coils"/>
    </source>
</evidence>
<protein>
    <submittedName>
        <fullName evidence="2">1152_t:CDS:1</fullName>
    </submittedName>
</protein>
<proteinExistence type="predicted"/>
<feature type="coiled-coil region" evidence="1">
    <location>
        <begin position="53"/>
        <end position="137"/>
    </location>
</feature>
<gene>
    <name evidence="2" type="ORF">FMOSSE_LOCUS12249</name>
</gene>
<keyword evidence="3" id="KW-1185">Reference proteome</keyword>
<organism evidence="2 3">
    <name type="scientific">Funneliformis mosseae</name>
    <name type="common">Endomycorrhizal fungus</name>
    <name type="synonym">Glomus mosseae</name>
    <dbReference type="NCBI Taxonomy" id="27381"/>
    <lineage>
        <taxon>Eukaryota</taxon>
        <taxon>Fungi</taxon>
        <taxon>Fungi incertae sedis</taxon>
        <taxon>Mucoromycota</taxon>
        <taxon>Glomeromycotina</taxon>
        <taxon>Glomeromycetes</taxon>
        <taxon>Glomerales</taxon>
        <taxon>Glomeraceae</taxon>
        <taxon>Funneliformis</taxon>
    </lineage>
</organism>
<keyword evidence="1" id="KW-0175">Coiled coil</keyword>
<comment type="caution">
    <text evidence="2">The sequence shown here is derived from an EMBL/GenBank/DDBJ whole genome shotgun (WGS) entry which is preliminary data.</text>
</comment>